<reference evidence="3" key="1">
    <citation type="submission" date="2020-03" db="EMBL/GenBank/DDBJ databases">
        <title>Draft sequencing of Calidifontibacter sp. DB0510.</title>
        <authorList>
            <person name="Kim D.-U."/>
        </authorList>
    </citation>
    <scope>NUCLEOTIDE SEQUENCE</scope>
    <source>
        <strain evidence="3">DB0510</strain>
    </source>
</reference>
<evidence type="ECO:0000313" key="3">
    <source>
        <dbReference type="EMBL" id="NHN56654.1"/>
    </source>
</evidence>
<dbReference type="InterPro" id="IPR000639">
    <property type="entry name" value="Epox_hydrolase-like"/>
</dbReference>
<dbReference type="InterPro" id="IPR000073">
    <property type="entry name" value="AB_hydrolase_1"/>
</dbReference>
<feature type="region of interest" description="Disordered" evidence="1">
    <location>
        <begin position="377"/>
        <end position="406"/>
    </location>
</feature>
<dbReference type="RefSeq" id="WP_166197319.1">
    <property type="nucleotide sequence ID" value="NZ_JAAOIV010000009.1"/>
</dbReference>
<keyword evidence="4" id="KW-1185">Reference proteome</keyword>
<evidence type="ECO:0000259" key="2">
    <source>
        <dbReference type="Pfam" id="PF00561"/>
    </source>
</evidence>
<dbReference type="PANTHER" id="PTHR43194:SF2">
    <property type="entry name" value="PEROXISOMAL MEMBRANE PROTEIN LPX1"/>
    <property type="match status" value="1"/>
</dbReference>
<organism evidence="3 4">
    <name type="scientific">Metallococcus carri</name>
    <dbReference type="NCBI Taxonomy" id="1656884"/>
    <lineage>
        <taxon>Bacteria</taxon>
        <taxon>Bacillati</taxon>
        <taxon>Actinomycetota</taxon>
        <taxon>Actinomycetes</taxon>
        <taxon>Micrococcales</taxon>
        <taxon>Dermacoccaceae</taxon>
        <taxon>Metallococcus</taxon>
    </lineage>
</organism>
<gene>
    <name evidence="3" type="ORF">G9U51_12770</name>
</gene>
<dbReference type="Gene3D" id="3.40.50.1820">
    <property type="entry name" value="alpha/beta hydrolase"/>
    <property type="match status" value="1"/>
</dbReference>
<dbReference type="GO" id="GO:0016787">
    <property type="term" value="F:hydrolase activity"/>
    <property type="evidence" value="ECO:0007669"/>
    <property type="project" value="UniProtKB-KW"/>
</dbReference>
<evidence type="ECO:0000313" key="4">
    <source>
        <dbReference type="Proteomes" id="UP000744769"/>
    </source>
</evidence>
<dbReference type="PRINTS" id="PR00111">
    <property type="entry name" value="ABHYDROLASE"/>
</dbReference>
<dbReference type="SUPFAM" id="SSF53474">
    <property type="entry name" value="alpha/beta-Hydrolases"/>
    <property type="match status" value="1"/>
</dbReference>
<protein>
    <submittedName>
        <fullName evidence="3">Alpha/beta hydrolase</fullName>
    </submittedName>
</protein>
<sequence>MSALERGLLGLGVGVAATAAGLATDRLLRGRRTAERLGTELDFTDVPDEEHVAISGEVPLHVEVDHPDPVPGQQVSPVTVVLCHGYTHNRAVWHYQRQALRKAGYRVVLWDHRGHGLSEAGDPESYTIPQLGRDLCAVLAEAVPGDDPVVLVGHSMGGMAVMSLAEQHPELLGDRVIGAAFISTSSGGLQDLDFGLGRNLGRVVHKLGPGAMRRLSSQQDLVDRTLAAGKDVEYFLVHRYSFGTTVPMAIVQHTAQMIFQTRMEVISAFLPRLLAHDLRAVLARFDGIETLVMHGTQDRITPREHGDVLVTAMPHAEYIVVEGAGHVLPLEFPDIVDRELVGLVQRAERAAGTSRGRHRARAVAKHIVDIHAKDRVARAREGVKRTSGKRGRSAGGGSSSGSKVSP</sequence>
<dbReference type="Proteomes" id="UP000744769">
    <property type="component" value="Unassembled WGS sequence"/>
</dbReference>
<proteinExistence type="predicted"/>
<keyword evidence="3" id="KW-0378">Hydrolase</keyword>
<dbReference type="InterPro" id="IPR050228">
    <property type="entry name" value="Carboxylesterase_BioH"/>
</dbReference>
<dbReference type="Pfam" id="PF00561">
    <property type="entry name" value="Abhydrolase_1"/>
    <property type="match status" value="1"/>
</dbReference>
<dbReference type="EMBL" id="JAAOIV010000009">
    <property type="protein sequence ID" value="NHN56654.1"/>
    <property type="molecule type" value="Genomic_DNA"/>
</dbReference>
<feature type="domain" description="AB hydrolase-1" evidence="2">
    <location>
        <begin position="79"/>
        <end position="332"/>
    </location>
</feature>
<evidence type="ECO:0000256" key="1">
    <source>
        <dbReference type="SAM" id="MobiDB-lite"/>
    </source>
</evidence>
<name>A0A967B0Q4_9MICO</name>
<dbReference type="InterPro" id="IPR029058">
    <property type="entry name" value="AB_hydrolase_fold"/>
</dbReference>
<dbReference type="PRINTS" id="PR00412">
    <property type="entry name" value="EPOXHYDRLASE"/>
</dbReference>
<dbReference type="AlphaFoldDB" id="A0A967B0Q4"/>
<comment type="caution">
    <text evidence="3">The sequence shown here is derived from an EMBL/GenBank/DDBJ whole genome shotgun (WGS) entry which is preliminary data.</text>
</comment>
<accession>A0A967B0Q4</accession>
<dbReference type="PANTHER" id="PTHR43194">
    <property type="entry name" value="HYDROLASE ALPHA/BETA FOLD FAMILY"/>
    <property type="match status" value="1"/>
</dbReference>